<dbReference type="Pfam" id="PF17876">
    <property type="entry name" value="CSD2"/>
    <property type="match status" value="1"/>
</dbReference>
<evidence type="ECO:0000256" key="6">
    <source>
        <dbReference type="ARBA" id="ARBA00022884"/>
    </source>
</evidence>
<organism evidence="10 11">
    <name type="scientific">Pontivivens marinum</name>
    <dbReference type="NCBI Taxonomy" id="1690039"/>
    <lineage>
        <taxon>Bacteria</taxon>
        <taxon>Pseudomonadati</taxon>
        <taxon>Pseudomonadota</taxon>
        <taxon>Alphaproteobacteria</taxon>
        <taxon>Rhodobacterales</taxon>
        <taxon>Paracoccaceae</taxon>
        <taxon>Pontivivens</taxon>
    </lineage>
</organism>
<comment type="similarity">
    <text evidence="7">Belongs to the RNR ribonuclease family. RNase R subfamily.</text>
</comment>
<dbReference type="GO" id="GO:0008859">
    <property type="term" value="F:exoribonuclease II activity"/>
    <property type="evidence" value="ECO:0007669"/>
    <property type="project" value="UniProtKB-UniRule"/>
</dbReference>
<dbReference type="GO" id="GO:0005829">
    <property type="term" value="C:cytosol"/>
    <property type="evidence" value="ECO:0007669"/>
    <property type="project" value="TreeGrafter"/>
</dbReference>
<dbReference type="InterPro" id="IPR040476">
    <property type="entry name" value="CSD2"/>
</dbReference>
<evidence type="ECO:0000256" key="8">
    <source>
        <dbReference type="SAM" id="MobiDB-lite"/>
    </source>
</evidence>
<dbReference type="SMART" id="SM00955">
    <property type="entry name" value="RNB"/>
    <property type="match status" value="1"/>
</dbReference>
<dbReference type="OrthoDB" id="9764149at2"/>
<dbReference type="InterPro" id="IPR011805">
    <property type="entry name" value="RNase_R"/>
</dbReference>
<dbReference type="SUPFAM" id="SSF50249">
    <property type="entry name" value="Nucleic acid-binding proteins"/>
    <property type="match status" value="2"/>
</dbReference>
<dbReference type="EC" id="3.1.13.1" evidence="7"/>
<feature type="region of interest" description="Disordered" evidence="8">
    <location>
        <begin position="712"/>
        <end position="742"/>
    </location>
</feature>
<keyword evidence="4 7" id="KW-0378">Hydrolase</keyword>
<protein>
    <recommendedName>
        <fullName evidence="7">Ribonuclease R</fullName>
        <shortName evidence="7">RNase R</shortName>
        <ecNumber evidence="7">3.1.13.1</ecNumber>
    </recommendedName>
</protein>
<dbReference type="Gene3D" id="2.40.50.140">
    <property type="entry name" value="Nucleic acid-binding proteins"/>
    <property type="match status" value="1"/>
</dbReference>
<evidence type="ECO:0000313" key="10">
    <source>
        <dbReference type="EMBL" id="SOH93068.1"/>
    </source>
</evidence>
<dbReference type="PANTHER" id="PTHR23355:SF9">
    <property type="entry name" value="DIS3-LIKE EXONUCLEASE 2"/>
    <property type="match status" value="1"/>
</dbReference>
<feature type="domain" description="S1 motif" evidence="9">
    <location>
        <begin position="625"/>
        <end position="706"/>
    </location>
</feature>
<dbReference type="AlphaFoldDB" id="A0A2C9CPC1"/>
<evidence type="ECO:0000256" key="1">
    <source>
        <dbReference type="ARBA" id="ARBA00001849"/>
    </source>
</evidence>
<dbReference type="PANTHER" id="PTHR23355">
    <property type="entry name" value="RIBONUCLEASE"/>
    <property type="match status" value="1"/>
</dbReference>
<proteinExistence type="inferred from homology"/>
<dbReference type="InterPro" id="IPR001900">
    <property type="entry name" value="RNase_II/R"/>
</dbReference>
<dbReference type="Pfam" id="PF00773">
    <property type="entry name" value="RNB"/>
    <property type="match status" value="1"/>
</dbReference>
<keyword evidence="2 7" id="KW-0963">Cytoplasm</keyword>
<dbReference type="GO" id="GO:0003723">
    <property type="term" value="F:RNA binding"/>
    <property type="evidence" value="ECO:0007669"/>
    <property type="project" value="UniProtKB-UniRule"/>
</dbReference>
<comment type="subcellular location">
    <subcellularLocation>
        <location evidence="7">Cytoplasm</location>
    </subcellularLocation>
</comment>
<gene>
    <name evidence="7" type="primary">rnr</name>
    <name evidence="10" type="ORF">SAMN06273572_101922</name>
</gene>
<keyword evidence="3 7" id="KW-0540">Nuclease</keyword>
<dbReference type="GO" id="GO:0006402">
    <property type="term" value="P:mRNA catabolic process"/>
    <property type="evidence" value="ECO:0007669"/>
    <property type="project" value="TreeGrafter"/>
</dbReference>
<keyword evidence="6 7" id="KW-0694">RNA-binding</keyword>
<evidence type="ECO:0000256" key="7">
    <source>
        <dbReference type="HAMAP-Rule" id="MF_01895"/>
    </source>
</evidence>
<dbReference type="HAMAP" id="MF_01895">
    <property type="entry name" value="RNase_R"/>
    <property type="match status" value="1"/>
</dbReference>
<dbReference type="Proteomes" id="UP000220034">
    <property type="component" value="Unassembled WGS sequence"/>
</dbReference>
<dbReference type="RefSeq" id="WP_097928602.1">
    <property type="nucleotide sequence ID" value="NZ_OCTN01000001.1"/>
</dbReference>
<comment type="function">
    <text evidence="7">3'-5' exoribonuclease that releases 5'-nucleoside monophosphates and is involved in maturation of structured RNAs.</text>
</comment>
<dbReference type="SMART" id="SM00316">
    <property type="entry name" value="S1"/>
    <property type="match status" value="1"/>
</dbReference>
<dbReference type="InterPro" id="IPR004476">
    <property type="entry name" value="RNase_II/RNase_R"/>
</dbReference>
<accession>A0A2C9CPC1</accession>
<evidence type="ECO:0000256" key="5">
    <source>
        <dbReference type="ARBA" id="ARBA00022839"/>
    </source>
</evidence>
<keyword evidence="11" id="KW-1185">Reference proteome</keyword>
<dbReference type="NCBIfam" id="TIGR02063">
    <property type="entry name" value="RNase_R"/>
    <property type="match status" value="1"/>
</dbReference>
<feature type="compositionally biased region" description="Basic residues" evidence="8">
    <location>
        <begin position="723"/>
        <end position="742"/>
    </location>
</feature>
<dbReference type="PROSITE" id="PS01175">
    <property type="entry name" value="RIBONUCLEASE_II"/>
    <property type="match status" value="1"/>
</dbReference>
<dbReference type="InterPro" id="IPR012340">
    <property type="entry name" value="NA-bd_OB-fold"/>
</dbReference>
<reference evidence="11" key="1">
    <citation type="submission" date="2017-09" db="EMBL/GenBank/DDBJ databases">
        <authorList>
            <person name="Varghese N."/>
            <person name="Submissions S."/>
        </authorList>
    </citation>
    <scope>NUCLEOTIDE SEQUENCE [LARGE SCALE GENOMIC DNA]</scope>
    <source>
        <strain evidence="11">C7</strain>
    </source>
</reference>
<evidence type="ECO:0000259" key="9">
    <source>
        <dbReference type="PROSITE" id="PS50126"/>
    </source>
</evidence>
<sequence>MKDFPSKEQILDFIRANPRASGKREIGKAFGIKGNARIELKRLLREMADEGLIEKGRKQFRKAGELPPVAVLRVMAPDSDGDLWAEPLQWDSEDARPRVAIAPGRGDKAVGEGDQILVKIDRGEQGYFGKVIRKIGSGPQKVLGIFRQQEFGGRIIPVNKKADKEWIVQPGDRNGARDGELVEGEQIGRSGHTGLPKARIAARLGDPAAPKSVSLIAIHEHGIPDAFPDEVVKQAIKAKPVTLGEREDLRHLPLITIDPFDARDHDDAVAAEADTDPANEGGHVVWVAIADVAHYVTPGSPLDAEARKRGNSTYFPDRVVPMLPEELSGDLCSLHEGVDRPCIALRMQLNAQGQKIDHRFTRALMRSPASLSYEEAQAAIDGEVTERTEPLLDWVLRPLWAAYEAAKIARAARAPLDLDLPERKVVLTETGEVKTVAFRDRFDAHKLIEEFMILANVCAAETLERGQRPFLYRVHEEPSTAKLDQLREVVDSVGMVLAKGQVLKTSHLNALLNDSAGQEHAEMINVSVLRSMMQAYYAAENFGHFGLSLARYAHFTSPIRRYADLIVHRALVSTHRWGSDGLTPTDEDRMAETAEHISQTERRSMLAERDTTDRYLASYLADRIGNEFEGKVAGVARFGLFVKLDETGADGLIPISRLGREYWSHDPDTQTLQGDRSGRIIGLGMPVTVRLEEAVPVTGGLLFELLSVEDRAMPKGNSGPRRGGPKRKLTKSKIRRNKSRRS</sequence>
<evidence type="ECO:0000313" key="11">
    <source>
        <dbReference type="Proteomes" id="UP000220034"/>
    </source>
</evidence>
<evidence type="ECO:0000256" key="4">
    <source>
        <dbReference type="ARBA" id="ARBA00022801"/>
    </source>
</evidence>
<dbReference type="InterPro" id="IPR050180">
    <property type="entry name" value="RNR_Ribonuclease"/>
</dbReference>
<evidence type="ECO:0000256" key="2">
    <source>
        <dbReference type="ARBA" id="ARBA00022490"/>
    </source>
</evidence>
<dbReference type="InterPro" id="IPR003029">
    <property type="entry name" value="S1_domain"/>
</dbReference>
<evidence type="ECO:0000256" key="3">
    <source>
        <dbReference type="ARBA" id="ARBA00022722"/>
    </source>
</evidence>
<dbReference type="Pfam" id="PF00575">
    <property type="entry name" value="S1"/>
    <property type="match status" value="1"/>
</dbReference>
<name>A0A2C9CPC1_9RHOB</name>
<dbReference type="CDD" id="cd04471">
    <property type="entry name" value="S1_RNase_R"/>
    <property type="match status" value="1"/>
</dbReference>
<dbReference type="EMBL" id="OCTN01000001">
    <property type="protein sequence ID" value="SOH93068.1"/>
    <property type="molecule type" value="Genomic_DNA"/>
</dbReference>
<keyword evidence="5 7" id="KW-0269">Exonuclease</keyword>
<dbReference type="PROSITE" id="PS50126">
    <property type="entry name" value="S1"/>
    <property type="match status" value="1"/>
</dbReference>
<comment type="catalytic activity">
    <reaction evidence="1 7">
        <text>Exonucleolytic cleavage in the 3'- to 5'-direction to yield nucleoside 5'-phosphates.</text>
        <dbReference type="EC" id="3.1.13.1"/>
    </reaction>
</comment>
<dbReference type="NCBIfam" id="TIGR00358">
    <property type="entry name" value="3_prime_RNase"/>
    <property type="match status" value="1"/>
</dbReference>
<dbReference type="InterPro" id="IPR022966">
    <property type="entry name" value="RNase_II/R_CS"/>
</dbReference>